<evidence type="ECO:0000256" key="2">
    <source>
        <dbReference type="ARBA" id="ARBA00023125"/>
    </source>
</evidence>
<evidence type="ECO:0000256" key="1">
    <source>
        <dbReference type="ARBA" id="ARBA00023015"/>
    </source>
</evidence>
<dbReference type="PROSITE" id="PS50217">
    <property type="entry name" value="BZIP"/>
    <property type="match status" value="1"/>
</dbReference>
<dbReference type="VEuPathDB" id="FungiDB:ACLA_013400"/>
<dbReference type="Proteomes" id="UP000006701">
    <property type="component" value="Unassembled WGS sequence"/>
</dbReference>
<dbReference type="PANTHER" id="PTHR45764">
    <property type="entry name" value="BZIP TRANSCRIPTION FACTOR 44"/>
    <property type="match status" value="1"/>
</dbReference>
<dbReference type="RefSeq" id="XP_001274331.1">
    <property type="nucleotide sequence ID" value="XM_001274330.1"/>
</dbReference>
<evidence type="ECO:0000313" key="8">
    <source>
        <dbReference type="Proteomes" id="UP000006701"/>
    </source>
</evidence>
<evidence type="ECO:0000259" key="6">
    <source>
        <dbReference type="PROSITE" id="PS50217"/>
    </source>
</evidence>
<feature type="compositionally biased region" description="Polar residues" evidence="5">
    <location>
        <begin position="77"/>
        <end position="88"/>
    </location>
</feature>
<dbReference type="PROSITE" id="PS00036">
    <property type="entry name" value="BZIP_BASIC"/>
    <property type="match status" value="1"/>
</dbReference>
<feature type="region of interest" description="Disordered" evidence="5">
    <location>
        <begin position="71"/>
        <end position="106"/>
    </location>
</feature>
<dbReference type="KEGG" id="act:ACLA_013400"/>
<evidence type="ECO:0000256" key="4">
    <source>
        <dbReference type="ARBA" id="ARBA00023242"/>
    </source>
</evidence>
<feature type="region of interest" description="Disordered" evidence="5">
    <location>
        <begin position="173"/>
        <end position="200"/>
    </location>
</feature>
<keyword evidence="2" id="KW-0238">DNA-binding</keyword>
<dbReference type="GeneID" id="4706179"/>
<feature type="region of interest" description="Disordered" evidence="5">
    <location>
        <begin position="1"/>
        <end position="32"/>
    </location>
</feature>
<feature type="domain" description="BZIP" evidence="6">
    <location>
        <begin position="86"/>
        <end position="144"/>
    </location>
</feature>
<dbReference type="InterPro" id="IPR004827">
    <property type="entry name" value="bZIP"/>
</dbReference>
<sequence length="226" mass="25403">MDVFTSQDLHPRSRIPWDQPLDESPPSLGHLSHELRYNPMAMTTSTASPELYALSPHTMAYLGSNHTSPDMSVGYETASTGSGNNRRQSQNREAQRRFRERREQERVQLRRGMEELRTENDRLARELKEAQNGSASLEGENTRLKGELEALRKRWQDVLKLMSGMVQGEANANANASEGTPTSPTGSASSTAHHQQKDVQSLRSSMMMQMLVLLFEEKGPSKCEDT</sequence>
<evidence type="ECO:0000256" key="5">
    <source>
        <dbReference type="SAM" id="MobiDB-lite"/>
    </source>
</evidence>
<feature type="compositionally biased region" description="Low complexity" evidence="5">
    <location>
        <begin position="173"/>
        <end position="192"/>
    </location>
</feature>
<dbReference type="OMA" id="PYDLRPR"/>
<evidence type="ECO:0000313" key="7">
    <source>
        <dbReference type="EMBL" id="EAW12905.1"/>
    </source>
</evidence>
<dbReference type="AlphaFoldDB" id="A1CAY7"/>
<dbReference type="Gene3D" id="1.20.5.170">
    <property type="match status" value="1"/>
</dbReference>
<name>A1CAY7_ASPCL</name>
<dbReference type="EMBL" id="DS027049">
    <property type="protein sequence ID" value="EAW12905.1"/>
    <property type="molecule type" value="Genomic_DNA"/>
</dbReference>
<dbReference type="SUPFAM" id="SSF57959">
    <property type="entry name" value="Leucine zipper domain"/>
    <property type="match status" value="1"/>
</dbReference>
<keyword evidence="4" id="KW-0539">Nucleus</keyword>
<dbReference type="PANTHER" id="PTHR45764:SF38">
    <property type="entry name" value="BZIP TRANSCRIPTION FACTOR 44"/>
    <property type="match status" value="1"/>
</dbReference>
<dbReference type="SMART" id="SM00338">
    <property type="entry name" value="BRLZ"/>
    <property type="match status" value="1"/>
</dbReference>
<keyword evidence="3" id="KW-0804">Transcription</keyword>
<accession>A1CAY7</accession>
<proteinExistence type="predicted"/>
<protein>
    <submittedName>
        <fullName evidence="7">BZIP transcription factor, putative</fullName>
    </submittedName>
</protein>
<dbReference type="GO" id="GO:0003677">
    <property type="term" value="F:DNA binding"/>
    <property type="evidence" value="ECO:0007669"/>
    <property type="project" value="UniProtKB-KW"/>
</dbReference>
<reference evidence="7 8" key="1">
    <citation type="journal article" date="2008" name="PLoS Genet.">
        <title>Genomic islands in the pathogenic filamentous fungus Aspergillus fumigatus.</title>
        <authorList>
            <person name="Fedorova N.D."/>
            <person name="Khaldi N."/>
            <person name="Joardar V.S."/>
            <person name="Maiti R."/>
            <person name="Amedeo P."/>
            <person name="Anderson M.J."/>
            <person name="Crabtree J."/>
            <person name="Silva J.C."/>
            <person name="Badger J.H."/>
            <person name="Albarraq A."/>
            <person name="Angiuoli S."/>
            <person name="Bussey H."/>
            <person name="Bowyer P."/>
            <person name="Cotty P.J."/>
            <person name="Dyer P.S."/>
            <person name="Egan A."/>
            <person name="Galens K."/>
            <person name="Fraser-Liggett C.M."/>
            <person name="Haas B.J."/>
            <person name="Inman J.M."/>
            <person name="Kent R."/>
            <person name="Lemieux S."/>
            <person name="Malavazi I."/>
            <person name="Orvis J."/>
            <person name="Roemer T."/>
            <person name="Ronning C.M."/>
            <person name="Sundaram J.P."/>
            <person name="Sutton G."/>
            <person name="Turner G."/>
            <person name="Venter J.C."/>
            <person name="White O.R."/>
            <person name="Whitty B.R."/>
            <person name="Youngman P."/>
            <person name="Wolfe K.H."/>
            <person name="Goldman G.H."/>
            <person name="Wortman J.R."/>
            <person name="Jiang B."/>
            <person name="Denning D.W."/>
            <person name="Nierman W.C."/>
        </authorList>
    </citation>
    <scope>NUCLEOTIDE SEQUENCE [LARGE SCALE GENOMIC DNA]</scope>
    <source>
        <strain evidence="8">ATCC 1007 / CBS 513.65 / DSM 816 / NCTC 3887 / NRRL 1</strain>
    </source>
</reference>
<dbReference type="Pfam" id="PF00170">
    <property type="entry name" value="bZIP_1"/>
    <property type="match status" value="1"/>
</dbReference>
<dbReference type="HOGENOM" id="CLU_106780_0_0_1"/>
<dbReference type="GO" id="GO:0003700">
    <property type="term" value="F:DNA-binding transcription factor activity"/>
    <property type="evidence" value="ECO:0007669"/>
    <property type="project" value="InterPro"/>
</dbReference>
<gene>
    <name evidence="7" type="ORF">ACLA_013400</name>
</gene>
<dbReference type="OrthoDB" id="4500984at2759"/>
<keyword evidence="1" id="KW-0805">Transcription regulation</keyword>
<feature type="compositionally biased region" description="Basic and acidic residues" evidence="5">
    <location>
        <begin position="93"/>
        <end position="106"/>
    </location>
</feature>
<dbReference type="InterPro" id="IPR046347">
    <property type="entry name" value="bZIP_sf"/>
</dbReference>
<organism evidence="7 8">
    <name type="scientific">Aspergillus clavatus (strain ATCC 1007 / CBS 513.65 / DSM 816 / NCTC 3887 / NRRL 1 / QM 1276 / 107)</name>
    <dbReference type="NCBI Taxonomy" id="344612"/>
    <lineage>
        <taxon>Eukaryota</taxon>
        <taxon>Fungi</taxon>
        <taxon>Dikarya</taxon>
        <taxon>Ascomycota</taxon>
        <taxon>Pezizomycotina</taxon>
        <taxon>Eurotiomycetes</taxon>
        <taxon>Eurotiomycetidae</taxon>
        <taxon>Eurotiales</taxon>
        <taxon>Aspergillaceae</taxon>
        <taxon>Aspergillus</taxon>
        <taxon>Aspergillus subgen. Fumigati</taxon>
    </lineage>
</organism>
<keyword evidence="8" id="KW-1185">Reference proteome</keyword>
<evidence type="ECO:0000256" key="3">
    <source>
        <dbReference type="ARBA" id="ARBA00023163"/>
    </source>
</evidence>